<dbReference type="InterPro" id="IPR032066">
    <property type="entry name" value="GP3_package"/>
</dbReference>
<dbReference type="STRING" id="1121331.SAMN02745248_00590"/>
<evidence type="ECO:0000313" key="3">
    <source>
        <dbReference type="Proteomes" id="UP000183952"/>
    </source>
</evidence>
<keyword evidence="3" id="KW-1185">Reference proteome</keyword>
<proteinExistence type="predicted"/>
<name>A0A1M6L1T9_9CLOT</name>
<feature type="region of interest" description="Disordered" evidence="1">
    <location>
        <begin position="14"/>
        <end position="40"/>
    </location>
</feature>
<dbReference type="Pfam" id="PF16677">
    <property type="entry name" value="GP3_package"/>
    <property type="match status" value="1"/>
</dbReference>
<dbReference type="Proteomes" id="UP000183952">
    <property type="component" value="Unassembled WGS sequence"/>
</dbReference>
<dbReference type="AlphaFoldDB" id="A0A1M6L1T9"/>
<dbReference type="Gene3D" id="1.10.132.80">
    <property type="match status" value="1"/>
</dbReference>
<organism evidence="2 3">
    <name type="scientific">Hathewaya proteolytica DSM 3090</name>
    <dbReference type="NCBI Taxonomy" id="1121331"/>
    <lineage>
        <taxon>Bacteria</taxon>
        <taxon>Bacillati</taxon>
        <taxon>Bacillota</taxon>
        <taxon>Clostridia</taxon>
        <taxon>Eubacteriales</taxon>
        <taxon>Clostridiaceae</taxon>
        <taxon>Hathewaya</taxon>
    </lineage>
</organism>
<evidence type="ECO:0000256" key="1">
    <source>
        <dbReference type="SAM" id="MobiDB-lite"/>
    </source>
</evidence>
<protein>
    <submittedName>
        <fullName evidence="2">DNA-packaging protein gp3</fullName>
    </submittedName>
</protein>
<reference evidence="2 3" key="1">
    <citation type="submission" date="2016-11" db="EMBL/GenBank/DDBJ databases">
        <authorList>
            <person name="Jaros S."/>
            <person name="Januszkiewicz K."/>
            <person name="Wedrychowicz H."/>
        </authorList>
    </citation>
    <scope>NUCLEOTIDE SEQUENCE [LARGE SCALE GENOMIC DNA]</scope>
    <source>
        <strain evidence="2 3">DSM 3090</strain>
    </source>
</reference>
<evidence type="ECO:0000313" key="2">
    <source>
        <dbReference type="EMBL" id="SHJ65138.1"/>
    </source>
</evidence>
<gene>
    <name evidence="2" type="ORF">SAMN02745248_00590</name>
</gene>
<dbReference type="EMBL" id="FRAD01000005">
    <property type="protein sequence ID" value="SHJ65138.1"/>
    <property type="molecule type" value="Genomic_DNA"/>
</dbReference>
<sequence length="167" mass="19810">MAEKEVKIRYKKSDKVKLKKDGSPSSQGKLGGQPMKFSSPKEMEEKINEYWDWAKEKELHYTMTGLAAYLDIDYQTLLNYAECDKNGWLSSKTEEERRQYVELIKRAKRFMVMYYEERLYDRSSATGGIFALKNLWGWKDRQEVVNVQDNNINIDLEDINKELEELE</sequence>
<accession>A0A1M6L1T9</accession>
<dbReference type="RefSeq" id="WP_072902157.1">
    <property type="nucleotide sequence ID" value="NZ_FRAD01000005.1"/>
</dbReference>